<keyword evidence="1" id="KW-1133">Transmembrane helix</keyword>
<feature type="transmembrane region" description="Helical" evidence="1">
    <location>
        <begin position="39"/>
        <end position="57"/>
    </location>
</feature>
<feature type="transmembrane region" description="Helical" evidence="1">
    <location>
        <begin position="6"/>
        <end position="27"/>
    </location>
</feature>
<reference evidence="3" key="1">
    <citation type="submission" date="2021-01" db="EMBL/GenBank/DDBJ databases">
        <title>Genome public.</title>
        <authorList>
            <person name="Liu C."/>
            <person name="Sun Q."/>
        </authorList>
    </citation>
    <scope>NUCLEOTIDE SEQUENCE [LARGE SCALE GENOMIC DNA]</scope>
    <source>
        <strain evidence="3">YIM B02505</strain>
    </source>
</reference>
<evidence type="ECO:0000313" key="2">
    <source>
        <dbReference type="EMBL" id="MBK1809042.1"/>
    </source>
</evidence>
<evidence type="ECO:0000313" key="3">
    <source>
        <dbReference type="Proteomes" id="UP000596739"/>
    </source>
</evidence>
<feature type="transmembrane region" description="Helical" evidence="1">
    <location>
        <begin position="63"/>
        <end position="84"/>
    </location>
</feature>
<evidence type="ECO:0000256" key="1">
    <source>
        <dbReference type="SAM" id="Phobius"/>
    </source>
</evidence>
<organism evidence="2 3">
    <name type="scientific">Clostridium yunnanense</name>
    <dbReference type="NCBI Taxonomy" id="2800325"/>
    <lineage>
        <taxon>Bacteria</taxon>
        <taxon>Bacillati</taxon>
        <taxon>Bacillota</taxon>
        <taxon>Clostridia</taxon>
        <taxon>Eubacteriales</taxon>
        <taxon>Clostridiaceae</taxon>
        <taxon>Clostridium</taxon>
    </lineage>
</organism>
<comment type="caution">
    <text evidence="2">The sequence shown here is derived from an EMBL/GenBank/DDBJ whole genome shotgun (WGS) entry which is preliminary data.</text>
</comment>
<dbReference type="EMBL" id="JAENHN010000002">
    <property type="protein sequence ID" value="MBK1809042.1"/>
    <property type="molecule type" value="Genomic_DNA"/>
</dbReference>
<keyword evidence="1" id="KW-0472">Membrane</keyword>
<accession>A0ABS1EI62</accession>
<protein>
    <submittedName>
        <fullName evidence="2">Uncharacterized protein</fullName>
    </submittedName>
</protein>
<dbReference type="Proteomes" id="UP000596739">
    <property type="component" value="Unassembled WGS sequence"/>
</dbReference>
<dbReference type="RefSeq" id="WP_200265585.1">
    <property type="nucleotide sequence ID" value="NZ_JAENHN010000002.1"/>
</dbReference>
<proteinExistence type="predicted"/>
<keyword evidence="1" id="KW-0812">Transmembrane</keyword>
<keyword evidence="3" id="KW-1185">Reference proteome</keyword>
<sequence length="94" mass="10546">MNHILNTMVLIGIFASILFFICSKLKFDHWLDKSNTRRITAIFLTFFIFVGVLGGASESHIAGIYYSIAEGVAYSQFIVIISFVSSKKSRMKSS</sequence>
<name>A0ABS1EI62_9CLOT</name>
<gene>
    <name evidence="2" type="ORF">JHL18_00050</name>
</gene>